<reference evidence="3 7" key="3">
    <citation type="submission" date="2020-07" db="EMBL/GenBank/DDBJ databases">
        <title>The complete genome of Paracoccus pantotrophus ACCC 10489.</title>
        <authorList>
            <person name="Si Y."/>
        </authorList>
    </citation>
    <scope>NUCLEOTIDE SEQUENCE [LARGE SCALE GENOMIC DNA]</scope>
    <source>
        <strain evidence="3 7">ACCC10489</strain>
    </source>
</reference>
<dbReference type="KEGG" id="ppan:ESD82_04925"/>
<keyword evidence="5" id="KW-1185">Reference proteome</keyword>
<dbReference type="OrthoDB" id="9975740at2"/>
<evidence type="ECO:0000313" key="6">
    <source>
        <dbReference type="Proteomes" id="UP000326453"/>
    </source>
</evidence>
<dbReference type="EMBL" id="RBLI01000002">
    <property type="protein sequence ID" value="RKS44249.1"/>
    <property type="molecule type" value="Genomic_DNA"/>
</dbReference>
<sequence length="87" mass="9821">MTQSDHSDDPCNRRKPAGKRQGKPGDEAPFVERMRRKALSRAQDEADMASGRISRQQMQQINSAGLGRILRNARIGRRGRSDGDKRM</sequence>
<evidence type="ECO:0000313" key="4">
    <source>
        <dbReference type="EMBL" id="RKS44249.1"/>
    </source>
</evidence>
<dbReference type="AlphaFoldDB" id="A0A495P684"/>
<reference evidence="4 5" key="1">
    <citation type="submission" date="2018-10" db="EMBL/GenBank/DDBJ databases">
        <title>Genomic Encyclopedia of Archaeal and Bacterial Type Strains, Phase II (KMG-II): from individual species to whole genera.</title>
        <authorList>
            <person name="Goeker M."/>
        </authorList>
    </citation>
    <scope>NUCLEOTIDE SEQUENCE [LARGE SCALE GENOMIC DNA]</scope>
    <source>
        <strain evidence="5">ATCC 35512 / DSM 2944 / CIP 106514 / LMD 82.5 / NBRC 102493 / NCCB 82005 / GB17</strain>
        <strain evidence="4">DSM 2944</strain>
    </source>
</reference>
<dbReference type="RefSeq" id="WP_024845929.1">
    <property type="nucleotide sequence ID" value="NZ_CP038206.1"/>
</dbReference>
<reference evidence="2 6" key="2">
    <citation type="submission" date="2019-01" db="EMBL/GenBank/DDBJ databases">
        <title>Complete Genome Sequence and Annotation of the Paracoccus pantotrophus type strain DSM 2944.</title>
        <authorList>
            <person name="Bockwoldt J.A."/>
            <person name="Zimmermann M."/>
            <person name="Tiso T."/>
            <person name="Blank L.M."/>
        </authorList>
    </citation>
    <scope>NUCLEOTIDE SEQUENCE [LARGE SCALE GENOMIC DNA]</scope>
    <source>
        <strain evidence="2 6">DSM 2944</strain>
    </source>
</reference>
<feature type="compositionally biased region" description="Basic and acidic residues" evidence="1">
    <location>
        <begin position="1"/>
        <end position="12"/>
    </location>
</feature>
<dbReference type="Proteomes" id="UP000273626">
    <property type="component" value="Unassembled WGS sequence"/>
</dbReference>
<accession>A0A495P684</accession>
<gene>
    <name evidence="4" type="ORF">BDE18_3092</name>
    <name evidence="2" type="ORF">ESD82_04925</name>
    <name evidence="3" type="ORF">HYQ43_05765</name>
</gene>
<feature type="compositionally biased region" description="Polar residues" evidence="1">
    <location>
        <begin position="53"/>
        <end position="63"/>
    </location>
</feature>
<proteinExistence type="predicted"/>
<feature type="compositionally biased region" description="Basic and acidic residues" evidence="1">
    <location>
        <begin position="23"/>
        <end position="33"/>
    </location>
</feature>
<dbReference type="Proteomes" id="UP000326453">
    <property type="component" value="Chromosome 2"/>
</dbReference>
<evidence type="ECO:0000313" key="5">
    <source>
        <dbReference type="Proteomes" id="UP000273626"/>
    </source>
</evidence>
<feature type="region of interest" description="Disordered" evidence="1">
    <location>
        <begin position="1"/>
        <end position="87"/>
    </location>
</feature>
<dbReference type="Proteomes" id="UP000509322">
    <property type="component" value="Chromosome 1"/>
</dbReference>
<dbReference type="GeneID" id="51369895"/>
<dbReference type="EMBL" id="CP058689">
    <property type="protein sequence ID" value="QLH13769.1"/>
    <property type="molecule type" value="Genomic_DNA"/>
</dbReference>
<evidence type="ECO:0000313" key="3">
    <source>
        <dbReference type="EMBL" id="QLH13769.1"/>
    </source>
</evidence>
<evidence type="ECO:0000313" key="7">
    <source>
        <dbReference type="Proteomes" id="UP000509322"/>
    </source>
</evidence>
<dbReference type="EMBL" id="CP044423">
    <property type="protein sequence ID" value="QFG35522.1"/>
    <property type="molecule type" value="Genomic_DNA"/>
</dbReference>
<name>A0A495P684_PARPN</name>
<evidence type="ECO:0000256" key="1">
    <source>
        <dbReference type="SAM" id="MobiDB-lite"/>
    </source>
</evidence>
<evidence type="ECO:0000313" key="2">
    <source>
        <dbReference type="EMBL" id="QFG35522.1"/>
    </source>
</evidence>
<organism evidence="2 6">
    <name type="scientific">Paracoccus pantotrophus</name>
    <name type="common">Thiosphaera pantotropha</name>
    <dbReference type="NCBI Taxonomy" id="82367"/>
    <lineage>
        <taxon>Bacteria</taxon>
        <taxon>Pseudomonadati</taxon>
        <taxon>Pseudomonadota</taxon>
        <taxon>Alphaproteobacteria</taxon>
        <taxon>Rhodobacterales</taxon>
        <taxon>Paracoccaceae</taxon>
        <taxon>Paracoccus</taxon>
    </lineage>
</organism>
<feature type="compositionally biased region" description="Basic residues" evidence="1">
    <location>
        <begin position="13"/>
        <end position="22"/>
    </location>
</feature>
<protein>
    <submittedName>
        <fullName evidence="2">Uncharacterized protein</fullName>
    </submittedName>
</protein>